<dbReference type="Proteomes" id="UP000244081">
    <property type="component" value="Unassembled WGS sequence"/>
</dbReference>
<dbReference type="InterPro" id="IPR036390">
    <property type="entry name" value="WH_DNA-bd_sf"/>
</dbReference>
<dbReference type="InterPro" id="IPR005119">
    <property type="entry name" value="LysR_subst-bd"/>
</dbReference>
<keyword evidence="7" id="KW-1185">Reference proteome</keyword>
<dbReference type="SUPFAM" id="SSF46785">
    <property type="entry name" value="Winged helix' DNA-binding domain"/>
    <property type="match status" value="1"/>
</dbReference>
<dbReference type="Pfam" id="PF03466">
    <property type="entry name" value="LysR_substrate"/>
    <property type="match status" value="1"/>
</dbReference>
<evidence type="ECO:0000259" key="5">
    <source>
        <dbReference type="PROSITE" id="PS50931"/>
    </source>
</evidence>
<evidence type="ECO:0000256" key="4">
    <source>
        <dbReference type="ARBA" id="ARBA00023163"/>
    </source>
</evidence>
<dbReference type="PRINTS" id="PR00039">
    <property type="entry name" value="HTHLYSR"/>
</dbReference>
<feature type="domain" description="HTH lysR-type" evidence="5">
    <location>
        <begin position="3"/>
        <end position="60"/>
    </location>
</feature>
<dbReference type="PANTHER" id="PTHR30126">
    <property type="entry name" value="HTH-TYPE TRANSCRIPTIONAL REGULATOR"/>
    <property type="match status" value="1"/>
</dbReference>
<dbReference type="RefSeq" id="WP_107988654.1">
    <property type="nucleotide sequence ID" value="NZ_QAYG01000001.1"/>
</dbReference>
<comment type="similarity">
    <text evidence="1">Belongs to the LysR transcriptional regulatory family.</text>
</comment>
<dbReference type="OrthoDB" id="5297263at2"/>
<evidence type="ECO:0000313" key="6">
    <source>
        <dbReference type="EMBL" id="PTW63185.1"/>
    </source>
</evidence>
<dbReference type="AlphaFoldDB" id="A0A2T5VHF0"/>
<gene>
    <name evidence="6" type="ORF">C8N35_1011236</name>
</gene>
<dbReference type="InterPro" id="IPR000847">
    <property type="entry name" value="LysR_HTH_N"/>
</dbReference>
<dbReference type="Gene3D" id="1.10.10.10">
    <property type="entry name" value="Winged helix-like DNA-binding domain superfamily/Winged helix DNA-binding domain"/>
    <property type="match status" value="1"/>
</dbReference>
<evidence type="ECO:0000256" key="1">
    <source>
        <dbReference type="ARBA" id="ARBA00009437"/>
    </source>
</evidence>
<keyword evidence="3" id="KW-0238">DNA-binding</keyword>
<dbReference type="PROSITE" id="PS50931">
    <property type="entry name" value="HTH_LYSR"/>
    <property type="match status" value="1"/>
</dbReference>
<keyword evidence="4" id="KW-0804">Transcription</keyword>
<organism evidence="6 7">
    <name type="scientific">Breoghania corrubedonensis</name>
    <dbReference type="NCBI Taxonomy" id="665038"/>
    <lineage>
        <taxon>Bacteria</taxon>
        <taxon>Pseudomonadati</taxon>
        <taxon>Pseudomonadota</taxon>
        <taxon>Alphaproteobacteria</taxon>
        <taxon>Hyphomicrobiales</taxon>
        <taxon>Stappiaceae</taxon>
        <taxon>Breoghania</taxon>
    </lineage>
</organism>
<accession>A0A2T5VHF0</accession>
<proteinExistence type="inferred from homology"/>
<dbReference type="GO" id="GO:0000976">
    <property type="term" value="F:transcription cis-regulatory region binding"/>
    <property type="evidence" value="ECO:0007669"/>
    <property type="project" value="TreeGrafter"/>
</dbReference>
<dbReference type="PANTHER" id="PTHR30126:SF40">
    <property type="entry name" value="HTH-TYPE TRANSCRIPTIONAL REGULATOR GLTR"/>
    <property type="match status" value="1"/>
</dbReference>
<dbReference type="InterPro" id="IPR036388">
    <property type="entry name" value="WH-like_DNA-bd_sf"/>
</dbReference>
<reference evidence="6 7" key="1">
    <citation type="submission" date="2018-04" db="EMBL/GenBank/DDBJ databases">
        <title>Genomic Encyclopedia of Archaeal and Bacterial Type Strains, Phase II (KMG-II): from individual species to whole genera.</title>
        <authorList>
            <person name="Goeker M."/>
        </authorList>
    </citation>
    <scope>NUCLEOTIDE SEQUENCE [LARGE SCALE GENOMIC DNA]</scope>
    <source>
        <strain evidence="6 7">DSM 23382</strain>
    </source>
</reference>
<name>A0A2T5VHF0_9HYPH</name>
<evidence type="ECO:0000313" key="7">
    <source>
        <dbReference type="Proteomes" id="UP000244081"/>
    </source>
</evidence>
<protein>
    <submittedName>
        <fullName evidence="6">LysR family transcriptional regulator</fullName>
    </submittedName>
</protein>
<dbReference type="GO" id="GO:0003700">
    <property type="term" value="F:DNA-binding transcription factor activity"/>
    <property type="evidence" value="ECO:0007669"/>
    <property type="project" value="InterPro"/>
</dbReference>
<evidence type="ECO:0000256" key="3">
    <source>
        <dbReference type="ARBA" id="ARBA00023125"/>
    </source>
</evidence>
<dbReference type="Pfam" id="PF00126">
    <property type="entry name" value="HTH_1"/>
    <property type="match status" value="1"/>
</dbReference>
<dbReference type="EMBL" id="QAYG01000001">
    <property type="protein sequence ID" value="PTW63185.1"/>
    <property type="molecule type" value="Genomic_DNA"/>
</dbReference>
<dbReference type="SUPFAM" id="SSF53850">
    <property type="entry name" value="Periplasmic binding protein-like II"/>
    <property type="match status" value="1"/>
</dbReference>
<evidence type="ECO:0000256" key="2">
    <source>
        <dbReference type="ARBA" id="ARBA00023015"/>
    </source>
</evidence>
<comment type="caution">
    <text evidence="6">The sequence shown here is derived from an EMBL/GenBank/DDBJ whole genome shotgun (WGS) entry which is preliminary data.</text>
</comment>
<keyword evidence="2" id="KW-0805">Transcription regulation</keyword>
<sequence length="308" mass="33703">MKIDPRRLLEVLAVARCGSFSSAAEALHVSQPALSQSIALLERDLGMRVLDRGRHGAKVNSSGEALLFHAEALEELLARAREEMELRAQGMQGSLTIGITPITSSGLLPEALQILLKEAPNVSVSVVEGLDTEIIRLLRTRKLDMVLSRLGVQPRHTDITEERIFSVDWSIVMGPQHPLRDRPSLRLDGLEDVLWVLPASGSAFREQLELVFNNARTGWPSRAIITNSILAIKAIVMNTDCITVISPRLVEVEVAAGRLCAVPLEDVGSLREVGLALRRSDKLSPIAARFRDILREIASRGTDATHSA</sequence>
<dbReference type="Gene3D" id="3.40.190.10">
    <property type="entry name" value="Periplasmic binding protein-like II"/>
    <property type="match status" value="2"/>
</dbReference>